<dbReference type="GO" id="GO:0003682">
    <property type="term" value="F:chromatin binding"/>
    <property type="evidence" value="ECO:0007669"/>
    <property type="project" value="InterPro"/>
</dbReference>
<dbReference type="SMART" id="SM00439">
    <property type="entry name" value="BAH"/>
    <property type="match status" value="1"/>
</dbReference>
<dbReference type="InterPro" id="IPR013083">
    <property type="entry name" value="Znf_RING/FYVE/PHD"/>
</dbReference>
<dbReference type="Gramene" id="Mp3g09480.1">
    <property type="protein sequence ID" value="Mp3g09480.1.cds"/>
    <property type="gene ID" value="Mp3g09480"/>
</dbReference>
<protein>
    <recommendedName>
        <fullName evidence="10">PHD-type domain-containing protein</fullName>
    </recommendedName>
</protein>
<keyword evidence="2 4" id="KW-0863">Zinc-finger</keyword>
<reference evidence="9" key="1">
    <citation type="journal article" date="2017" name="Cell">
        <title>Insights into land plant evolution garnered from the Marchantia polymorpha genome.</title>
        <authorList>
            <person name="Bowman J.L."/>
            <person name="Kohchi T."/>
            <person name="Yamato K.T."/>
            <person name="Jenkins J."/>
            <person name="Shu S."/>
            <person name="Ishizaki K."/>
            <person name="Yamaoka S."/>
            <person name="Nishihama R."/>
            <person name="Nakamura Y."/>
            <person name="Berger F."/>
            <person name="Adam C."/>
            <person name="Aki S.S."/>
            <person name="Althoff F."/>
            <person name="Araki T."/>
            <person name="Arteaga-Vazquez M.A."/>
            <person name="Balasubrmanian S."/>
            <person name="Barry K."/>
            <person name="Bauer D."/>
            <person name="Boehm C.R."/>
            <person name="Briginshaw L."/>
            <person name="Caballero-Perez J."/>
            <person name="Catarino B."/>
            <person name="Chen F."/>
            <person name="Chiyoda S."/>
            <person name="Chovatia M."/>
            <person name="Davies K.M."/>
            <person name="Delmans M."/>
            <person name="Demura T."/>
            <person name="Dierschke T."/>
            <person name="Dolan L."/>
            <person name="Dorantes-Acosta A.E."/>
            <person name="Eklund D.M."/>
            <person name="Florent S.N."/>
            <person name="Flores-Sandoval E."/>
            <person name="Fujiyama A."/>
            <person name="Fukuzawa H."/>
            <person name="Galik B."/>
            <person name="Grimanelli D."/>
            <person name="Grimwood J."/>
            <person name="Grossniklaus U."/>
            <person name="Hamada T."/>
            <person name="Haseloff J."/>
            <person name="Hetherington A.J."/>
            <person name="Higo A."/>
            <person name="Hirakawa Y."/>
            <person name="Hundley H.N."/>
            <person name="Ikeda Y."/>
            <person name="Inoue K."/>
            <person name="Inoue S.I."/>
            <person name="Ishida S."/>
            <person name="Jia Q."/>
            <person name="Kakita M."/>
            <person name="Kanazawa T."/>
            <person name="Kawai Y."/>
            <person name="Kawashima T."/>
            <person name="Kennedy M."/>
            <person name="Kinose K."/>
            <person name="Kinoshita T."/>
            <person name="Kohara Y."/>
            <person name="Koide E."/>
            <person name="Komatsu K."/>
            <person name="Kopischke S."/>
            <person name="Kubo M."/>
            <person name="Kyozuka J."/>
            <person name="Lagercrantz U."/>
            <person name="Lin S.S."/>
            <person name="Lindquist E."/>
            <person name="Lipzen A.M."/>
            <person name="Lu C.W."/>
            <person name="De Luna E."/>
            <person name="Martienssen R.A."/>
            <person name="Minamino N."/>
            <person name="Mizutani M."/>
            <person name="Mizutani M."/>
            <person name="Mochizuki N."/>
            <person name="Monte I."/>
            <person name="Mosher R."/>
            <person name="Nagasaki H."/>
            <person name="Nakagami H."/>
            <person name="Naramoto S."/>
            <person name="Nishitani K."/>
            <person name="Ohtani M."/>
            <person name="Okamoto T."/>
            <person name="Okumura M."/>
            <person name="Phillips J."/>
            <person name="Pollak B."/>
            <person name="Reinders A."/>
            <person name="Rovekamp M."/>
            <person name="Sano R."/>
            <person name="Sawa S."/>
            <person name="Schmid M.W."/>
            <person name="Shirakawa M."/>
            <person name="Solano R."/>
            <person name="Spunde A."/>
            <person name="Suetsugu N."/>
            <person name="Sugano S."/>
            <person name="Sugiyama A."/>
            <person name="Sun R."/>
            <person name="Suzuki Y."/>
            <person name="Takenaka M."/>
            <person name="Takezawa D."/>
            <person name="Tomogane H."/>
            <person name="Tsuzuki M."/>
            <person name="Ueda T."/>
            <person name="Umeda M."/>
            <person name="Ward J.M."/>
            <person name="Watanabe Y."/>
            <person name="Yazaki K."/>
            <person name="Yokoyama R."/>
            <person name="Yoshitake Y."/>
            <person name="Yotsui I."/>
            <person name="Zachgo S."/>
            <person name="Schmutz J."/>
        </authorList>
    </citation>
    <scope>NUCLEOTIDE SEQUENCE [LARGE SCALE GENOMIC DNA]</scope>
    <source>
        <strain evidence="9">Tak-1</strain>
    </source>
</reference>
<dbReference type="PROSITE" id="PS51038">
    <property type="entry name" value="BAH"/>
    <property type="match status" value="1"/>
</dbReference>
<keyword evidence="3" id="KW-0862">Zinc</keyword>
<keyword evidence="1" id="KW-0479">Metal-binding</keyword>
<dbReference type="CDD" id="cd15489">
    <property type="entry name" value="PHD_SF"/>
    <property type="match status" value="1"/>
</dbReference>
<dbReference type="Gene3D" id="3.30.40.10">
    <property type="entry name" value="Zinc/RING finger domain, C3HC4 (zinc finger)"/>
    <property type="match status" value="1"/>
</dbReference>
<dbReference type="InterPro" id="IPR043151">
    <property type="entry name" value="BAH_sf"/>
</dbReference>
<feature type="region of interest" description="Disordered" evidence="5">
    <location>
        <begin position="709"/>
        <end position="779"/>
    </location>
</feature>
<feature type="compositionally biased region" description="Polar residues" evidence="5">
    <location>
        <begin position="719"/>
        <end position="743"/>
    </location>
</feature>
<evidence type="ECO:0000256" key="2">
    <source>
        <dbReference type="ARBA" id="ARBA00022771"/>
    </source>
</evidence>
<dbReference type="Pfam" id="PF25073">
    <property type="entry name" value="DUF7797"/>
    <property type="match status" value="1"/>
</dbReference>
<feature type="compositionally biased region" description="Low complexity" evidence="5">
    <location>
        <begin position="445"/>
        <end position="454"/>
    </location>
</feature>
<feature type="compositionally biased region" description="Basic and acidic residues" evidence="5">
    <location>
        <begin position="166"/>
        <end position="181"/>
    </location>
</feature>
<sequence length="969" mass="103740">MEQSDTDSKGNQAPQETLSVESLPAVSAPEASSLSKSSTLEPSILSLDAISVANSGDDKVSSVLVQSSAGILRDTASVSKPSFDQSSSCPAAGDLPLVGNSDPSLQFDTSAVEPKSTLSFCASQSTKSALSSGESGLDPVKCSPEFVVPDGDGSQPPFSETSDLAPSKHEQDVESGDKMETEPSACVSTKLSEEDDPMEVVEPPSNGQILSQQEEQIIAGSLPSGTQSTLPEISAGKNDLPEKTEKRATEDTAFTEKPVKRSRKNDFMSTAPNTVEAVIGSTAEIVIVLAGMAQMRAGRAFTDFEKELAATACQNIAALVSKVAPNALVSKEALESMFYDLDHKRMAQTKRDDQARAKAFAEAEALAKAEAIAKLRAEESLRAAADAEERNQAALKAAAVVVTSPTKDVQSVDAFPPPATPPGLSTQALPPSVEPPSSSPPVAPPSTQVAAQASDVSQSDTISEKSVLENSPSQQLSKTLLGKPPKVRNRMKKDFAAPSLISSDYLEYIQSQVPELQKAQVTHKQLCLAVQQFIQEQMPHAPQTLQALQPNYINTPIPCQLCKLVAKDTATVVVCDSCDKLFHVKCLQPNNHIKGVLKGDWNCPECLSGGRAYREKYGLYRRGSVNGVKLWAPHDESEGNDEVIINGSSSPLLEAGASSSGKQNGLSSSLKMQGKLTVEVETGGHTMKDDRSVGNYGGSPQLIVHLVNEPSPRTIEPVRNSSSSIGGLDNMSGSLASGSQLKLTSRPGPADNKPMLEDSEEAGVSRQKSKEKNGDADEKVGQILSTQGGSSEQGSGDISTSLAGKQVEIPILMEWVGESTRTTEGKTYYKSCRVGGLTYHLSDCALFRPETPDVPPYIARLQVLWEDLSTSHKWVRVSWCYYPTDIPLAMGRPGRAEPDEVYESNHCDNNLVGSIQGPCFVLPPKKYRMELERRKELQKRGGSRDAHPPVFLSRWLYDAPKGIFKPVTE</sequence>
<dbReference type="Pfam" id="PF00628">
    <property type="entry name" value="PHD"/>
    <property type="match status" value="1"/>
</dbReference>
<dbReference type="PROSITE" id="PS01359">
    <property type="entry name" value="ZF_PHD_1"/>
    <property type="match status" value="1"/>
</dbReference>
<feature type="region of interest" description="Disordered" evidence="5">
    <location>
        <begin position="409"/>
        <end position="489"/>
    </location>
</feature>
<feature type="compositionally biased region" description="Low complexity" evidence="5">
    <location>
        <begin position="27"/>
        <end position="40"/>
    </location>
</feature>
<feature type="compositionally biased region" description="Basic and acidic residues" evidence="5">
    <location>
        <begin position="239"/>
        <end position="250"/>
    </location>
</feature>
<dbReference type="AlphaFoldDB" id="A0A2R6WJ61"/>
<dbReference type="GO" id="GO:0008270">
    <property type="term" value="F:zinc ion binding"/>
    <property type="evidence" value="ECO:0007669"/>
    <property type="project" value="UniProtKB-KW"/>
</dbReference>
<feature type="compositionally biased region" description="Basic and acidic residues" evidence="5">
    <location>
        <begin position="768"/>
        <end position="779"/>
    </location>
</feature>
<dbReference type="InterPro" id="IPR019786">
    <property type="entry name" value="Zinc_finger_PHD-type_CS"/>
</dbReference>
<dbReference type="SMART" id="SM00249">
    <property type="entry name" value="PHD"/>
    <property type="match status" value="1"/>
</dbReference>
<evidence type="ECO:0000313" key="8">
    <source>
        <dbReference type="EMBL" id="PTQ33869.1"/>
    </source>
</evidence>
<dbReference type="OrthoDB" id="787137at2759"/>
<feature type="region of interest" description="Disordered" evidence="5">
    <location>
        <begin position="1"/>
        <end position="40"/>
    </location>
</feature>
<dbReference type="PANTHER" id="PTHR47527:SF3">
    <property type="entry name" value="RING_FYVE_PHD ZINC FINGER SUPERFAMILY PROTEIN"/>
    <property type="match status" value="1"/>
</dbReference>
<feature type="compositionally biased region" description="Pro residues" evidence="5">
    <location>
        <begin position="432"/>
        <end position="444"/>
    </location>
</feature>
<evidence type="ECO:0000256" key="3">
    <source>
        <dbReference type="ARBA" id="ARBA00022833"/>
    </source>
</evidence>
<feature type="compositionally biased region" description="Polar residues" evidence="5">
    <location>
        <begin position="1"/>
        <end position="20"/>
    </location>
</feature>
<feature type="domain" description="PHD-type" evidence="6">
    <location>
        <begin position="556"/>
        <end position="609"/>
    </location>
</feature>
<evidence type="ECO:0000256" key="4">
    <source>
        <dbReference type="PROSITE-ProRule" id="PRU00146"/>
    </source>
</evidence>
<dbReference type="SUPFAM" id="SSF57903">
    <property type="entry name" value="FYVE/PHD zinc finger"/>
    <property type="match status" value="1"/>
</dbReference>
<dbReference type="Proteomes" id="UP000244005">
    <property type="component" value="Unassembled WGS sequence"/>
</dbReference>
<dbReference type="InterPro" id="IPR056699">
    <property type="entry name" value="DUF7797"/>
</dbReference>
<dbReference type="PANTHER" id="PTHR47527">
    <property type="entry name" value="RING/FYVE/PHD ZINC FINGER SUPERFAMILY PROTEIN"/>
    <property type="match status" value="1"/>
</dbReference>
<feature type="domain" description="BAH" evidence="7">
    <location>
        <begin position="837"/>
        <end position="968"/>
    </location>
</feature>
<feature type="compositionally biased region" description="Polar residues" evidence="5">
    <location>
        <begin position="468"/>
        <end position="478"/>
    </location>
</feature>
<dbReference type="InterPro" id="IPR011011">
    <property type="entry name" value="Znf_FYVE_PHD"/>
</dbReference>
<dbReference type="OMA" id="KCYFPDD"/>
<evidence type="ECO:0000313" key="9">
    <source>
        <dbReference type="Proteomes" id="UP000244005"/>
    </source>
</evidence>
<evidence type="ECO:0008006" key="10">
    <source>
        <dbReference type="Google" id="ProtNLM"/>
    </source>
</evidence>
<dbReference type="EMBL" id="KZ772757">
    <property type="protein sequence ID" value="PTQ33869.1"/>
    <property type="molecule type" value="Genomic_DNA"/>
</dbReference>
<dbReference type="InterPro" id="IPR001025">
    <property type="entry name" value="BAH_dom"/>
</dbReference>
<feature type="region of interest" description="Disordered" evidence="5">
    <location>
        <begin position="222"/>
        <end position="264"/>
    </location>
</feature>
<feature type="region of interest" description="Disordered" evidence="5">
    <location>
        <begin position="77"/>
        <end position="97"/>
    </location>
</feature>
<dbReference type="PROSITE" id="PS50016">
    <property type="entry name" value="ZF_PHD_2"/>
    <property type="match status" value="1"/>
</dbReference>
<evidence type="ECO:0000256" key="1">
    <source>
        <dbReference type="ARBA" id="ARBA00022723"/>
    </source>
</evidence>
<dbReference type="CDD" id="cd04370">
    <property type="entry name" value="BAH"/>
    <property type="match status" value="1"/>
</dbReference>
<feature type="compositionally biased region" description="Polar residues" evidence="5">
    <location>
        <begin position="77"/>
        <end position="89"/>
    </location>
</feature>
<proteinExistence type="predicted"/>
<evidence type="ECO:0000259" key="7">
    <source>
        <dbReference type="PROSITE" id="PS51038"/>
    </source>
</evidence>
<evidence type="ECO:0000256" key="5">
    <source>
        <dbReference type="SAM" id="MobiDB-lite"/>
    </source>
</evidence>
<accession>A0A2R6WJ61</accession>
<name>A0A2R6WJ61_MARPO</name>
<gene>
    <name evidence="8" type="ORF">MARPO_0085s0079</name>
</gene>
<organism evidence="8 9">
    <name type="scientific">Marchantia polymorpha</name>
    <name type="common">Common liverwort</name>
    <name type="synonym">Marchantia aquatica</name>
    <dbReference type="NCBI Taxonomy" id="3197"/>
    <lineage>
        <taxon>Eukaryota</taxon>
        <taxon>Viridiplantae</taxon>
        <taxon>Streptophyta</taxon>
        <taxon>Embryophyta</taxon>
        <taxon>Marchantiophyta</taxon>
        <taxon>Marchantiopsida</taxon>
        <taxon>Marchantiidae</taxon>
        <taxon>Marchantiales</taxon>
        <taxon>Marchantiaceae</taxon>
        <taxon>Marchantia</taxon>
    </lineage>
</organism>
<dbReference type="InterPro" id="IPR001965">
    <property type="entry name" value="Znf_PHD"/>
</dbReference>
<dbReference type="Pfam" id="PF01426">
    <property type="entry name" value="BAH"/>
    <property type="match status" value="1"/>
</dbReference>
<keyword evidence="9" id="KW-1185">Reference proteome</keyword>
<dbReference type="InterPro" id="IPR019787">
    <property type="entry name" value="Znf_PHD-finger"/>
</dbReference>
<evidence type="ECO:0000259" key="6">
    <source>
        <dbReference type="PROSITE" id="PS50016"/>
    </source>
</evidence>
<dbReference type="Gene3D" id="2.30.30.490">
    <property type="match status" value="1"/>
</dbReference>
<feature type="region of interest" description="Disordered" evidence="5">
    <location>
        <begin position="128"/>
        <end position="205"/>
    </location>
</feature>